<organism evidence="2 3">
    <name type="scientific">Christiangramia echinicola</name>
    <dbReference type="NCBI Taxonomy" id="279359"/>
    <lineage>
        <taxon>Bacteria</taxon>
        <taxon>Pseudomonadati</taxon>
        <taxon>Bacteroidota</taxon>
        <taxon>Flavobacteriia</taxon>
        <taxon>Flavobacteriales</taxon>
        <taxon>Flavobacteriaceae</taxon>
        <taxon>Christiangramia</taxon>
    </lineage>
</organism>
<feature type="transmembrane region" description="Helical" evidence="1">
    <location>
        <begin position="91"/>
        <end position="110"/>
    </location>
</feature>
<dbReference type="InterPro" id="IPR023393">
    <property type="entry name" value="START-like_dom_sf"/>
</dbReference>
<dbReference type="AlphaFoldDB" id="A0A1H1KU37"/>
<dbReference type="EMBL" id="LT629745">
    <property type="protein sequence ID" value="SDR65766.1"/>
    <property type="molecule type" value="Genomic_DNA"/>
</dbReference>
<feature type="transmembrane region" description="Helical" evidence="1">
    <location>
        <begin position="12"/>
        <end position="28"/>
    </location>
</feature>
<dbReference type="Proteomes" id="UP000198858">
    <property type="component" value="Chromosome I"/>
</dbReference>
<dbReference type="Gene3D" id="3.30.530.20">
    <property type="match status" value="1"/>
</dbReference>
<keyword evidence="1" id="KW-0472">Membrane</keyword>
<keyword evidence="3" id="KW-1185">Reference proteome</keyword>
<accession>A0A1H1KU37</accession>
<dbReference type="RefSeq" id="WP_089660911.1">
    <property type="nucleotide sequence ID" value="NZ_LT629745.1"/>
</dbReference>
<evidence type="ECO:0000313" key="2">
    <source>
        <dbReference type="EMBL" id="SDR65766.1"/>
    </source>
</evidence>
<protein>
    <recommendedName>
        <fullName evidence="4">Polyketide cyclase / dehydrase and lipid transport</fullName>
    </recommendedName>
</protein>
<keyword evidence="1" id="KW-1133">Transmembrane helix</keyword>
<proteinExistence type="predicted"/>
<feature type="transmembrane region" description="Helical" evidence="1">
    <location>
        <begin position="34"/>
        <end position="53"/>
    </location>
</feature>
<gene>
    <name evidence="2" type="ORF">SAMN04488552_0188</name>
</gene>
<dbReference type="STRING" id="1250231.SAMN04488552_0188"/>
<reference evidence="2 3" key="1">
    <citation type="submission" date="2016-10" db="EMBL/GenBank/DDBJ databases">
        <authorList>
            <person name="Varghese N."/>
            <person name="Submissions S."/>
        </authorList>
    </citation>
    <scope>NUCLEOTIDE SEQUENCE [LARGE SCALE GENOMIC DNA]</scope>
    <source>
        <strain evidence="2 3">Mar_2010_102</strain>
    </source>
</reference>
<evidence type="ECO:0000313" key="3">
    <source>
        <dbReference type="Proteomes" id="UP000198858"/>
    </source>
</evidence>
<evidence type="ECO:0008006" key="4">
    <source>
        <dbReference type="Google" id="ProtNLM"/>
    </source>
</evidence>
<dbReference type="SUPFAM" id="SSF55961">
    <property type="entry name" value="Bet v1-like"/>
    <property type="match status" value="1"/>
</dbReference>
<sequence length="312" mass="36005">MNQIWNKTNYKSWIITLVIVQVLGYISINYFGDYGWTVFFLIPIILGFLPPFISGRKIKISKTDAYNLSFLAFIFASLLLLIFAIEGLICLLMASPLLLLAGWIGSYFGYRLSGTKKLNPTNLTIIILILSFGFLGFDTINKPEKLIPVTTKVKVNAPIEDVWKNVITFDTIKEPESWIFKTGISYPTNATIEGTGVGAIRYCNFTTGSFVEPITTWNEPNLLQFDVKEQPIPMNEINPFWDIHPPHLDGYFKSYKGQFKLTKEKDNVTILEGTTWYKNDIYPEFYWKLWSDYIVHNIHNRVLEHIRKESEN</sequence>
<feature type="transmembrane region" description="Helical" evidence="1">
    <location>
        <begin position="122"/>
        <end position="140"/>
    </location>
</feature>
<evidence type="ECO:0000256" key="1">
    <source>
        <dbReference type="SAM" id="Phobius"/>
    </source>
</evidence>
<feature type="transmembrane region" description="Helical" evidence="1">
    <location>
        <begin position="65"/>
        <end position="85"/>
    </location>
</feature>
<name>A0A1H1KU37_9FLAO</name>
<keyword evidence="1" id="KW-0812">Transmembrane</keyword>